<evidence type="ECO:0000256" key="5">
    <source>
        <dbReference type="ARBA" id="ARBA00022968"/>
    </source>
</evidence>
<keyword evidence="11" id="KW-0456">Lyase</keyword>
<comment type="subcellular location">
    <subcellularLocation>
        <location evidence="2">Golgi apparatus membrane</location>
        <topology evidence="2">Single-pass type II membrane protein</topology>
    </subcellularLocation>
    <subcellularLocation>
        <location evidence="12">Golgi apparatus</location>
        <location evidence="12">Golgi stack membrane</location>
    </subcellularLocation>
</comment>
<keyword evidence="7" id="KW-0520">NAD</keyword>
<keyword evidence="8" id="KW-0333">Golgi apparatus</keyword>
<dbReference type="EMBL" id="LBXN01000003">
    <property type="protein sequence ID" value="KKR34330.1"/>
    <property type="molecule type" value="Genomic_DNA"/>
</dbReference>
<evidence type="ECO:0000256" key="4">
    <source>
        <dbReference type="ARBA" id="ARBA00022793"/>
    </source>
</evidence>
<keyword evidence="4" id="KW-0210">Decarboxylase</keyword>
<evidence type="ECO:0000256" key="6">
    <source>
        <dbReference type="ARBA" id="ARBA00022989"/>
    </source>
</evidence>
<dbReference type="InterPro" id="IPR036291">
    <property type="entry name" value="NAD(P)-bd_dom_sf"/>
</dbReference>
<organism evidence="14 15">
    <name type="scientific">Candidatus Gottesmanbacteria bacterium GW2011_GWC2_39_8</name>
    <dbReference type="NCBI Taxonomy" id="1618450"/>
    <lineage>
        <taxon>Bacteria</taxon>
        <taxon>Candidatus Gottesmaniibacteriota</taxon>
    </lineage>
</organism>
<evidence type="ECO:0000256" key="3">
    <source>
        <dbReference type="ARBA" id="ARBA00022692"/>
    </source>
</evidence>
<dbReference type="Pfam" id="PF01370">
    <property type="entry name" value="Epimerase"/>
    <property type="match status" value="1"/>
</dbReference>
<name>A0A0G0SI04_9BACT</name>
<dbReference type="SUPFAM" id="SSF51735">
    <property type="entry name" value="NAD(P)-binding Rossmann-fold domains"/>
    <property type="match status" value="1"/>
</dbReference>
<keyword evidence="9" id="KW-0472">Membrane</keyword>
<sequence>MQTPSDKPKKCLVTGGAGFIGSHLCERLLRAGFEVVSLDNLITGSEENIRHLKKNSGFYFVQKDVLEPITNFQLPITNFDFIFHLASIASPPKYQKYSIETLLTNSLGTYNLLELAKKSRSVFILASTSEIYGDPEVHPQPESYFGNVNSVGPRACYDEAKRFSEAITMEYFRKFNLDTRIIRIFNTYGPRMEKDDGRVVSNFVNQAIGNQALTVYGSGNQTRSFCYVSDMIEGFMKVTEKGKMGEIYNLGNPDERSVKEIGELILKLTGSSSKFNFLDKVTDDPGRRKPDIKKAYEQLSWSPKVDLEEGLLKTIKYFREIGQI</sequence>
<evidence type="ECO:0000256" key="7">
    <source>
        <dbReference type="ARBA" id="ARBA00023027"/>
    </source>
</evidence>
<dbReference type="PATRIC" id="fig|1618450.3.peg.124"/>
<dbReference type="FunFam" id="3.40.50.720:FF:000065">
    <property type="entry name" value="UDP-glucuronic acid decarboxylase 1"/>
    <property type="match status" value="1"/>
</dbReference>
<keyword evidence="5" id="KW-0735">Signal-anchor</keyword>
<dbReference type="Gene3D" id="3.40.50.720">
    <property type="entry name" value="NAD(P)-binding Rossmann-like Domain"/>
    <property type="match status" value="1"/>
</dbReference>
<dbReference type="PANTHER" id="PTHR43078">
    <property type="entry name" value="UDP-GLUCURONIC ACID DECARBOXYLASE-RELATED"/>
    <property type="match status" value="1"/>
</dbReference>
<dbReference type="GO" id="GO:0070403">
    <property type="term" value="F:NAD+ binding"/>
    <property type="evidence" value="ECO:0007669"/>
    <property type="project" value="InterPro"/>
</dbReference>
<evidence type="ECO:0000256" key="2">
    <source>
        <dbReference type="ARBA" id="ARBA00004323"/>
    </source>
</evidence>
<evidence type="ECO:0000256" key="11">
    <source>
        <dbReference type="ARBA" id="ARBA00023239"/>
    </source>
</evidence>
<comment type="caution">
    <text evidence="14">The sequence shown here is derived from an EMBL/GenBank/DDBJ whole genome shotgun (WGS) entry which is preliminary data.</text>
</comment>
<keyword evidence="10" id="KW-0325">Glycoprotein</keyword>
<evidence type="ECO:0000313" key="15">
    <source>
        <dbReference type="Proteomes" id="UP000034539"/>
    </source>
</evidence>
<dbReference type="AlphaFoldDB" id="A0A0G0SI04"/>
<evidence type="ECO:0000256" key="10">
    <source>
        <dbReference type="ARBA" id="ARBA00023180"/>
    </source>
</evidence>
<evidence type="ECO:0000256" key="9">
    <source>
        <dbReference type="ARBA" id="ARBA00023136"/>
    </source>
</evidence>
<accession>A0A0G0SI04</accession>
<dbReference type="GO" id="GO:0042732">
    <property type="term" value="P:D-xylose metabolic process"/>
    <property type="evidence" value="ECO:0007669"/>
    <property type="project" value="InterPro"/>
</dbReference>
<dbReference type="Proteomes" id="UP000034539">
    <property type="component" value="Unassembled WGS sequence"/>
</dbReference>
<evidence type="ECO:0000256" key="12">
    <source>
        <dbReference type="ARBA" id="ARBA00037859"/>
    </source>
</evidence>
<comment type="cofactor">
    <cofactor evidence="1">
        <name>NAD(+)</name>
        <dbReference type="ChEBI" id="CHEBI:57540"/>
    </cofactor>
</comment>
<protein>
    <submittedName>
        <fullName evidence="14">UDP-glucuronate decarboxylase</fullName>
    </submittedName>
</protein>
<evidence type="ECO:0000256" key="1">
    <source>
        <dbReference type="ARBA" id="ARBA00001911"/>
    </source>
</evidence>
<evidence type="ECO:0000256" key="8">
    <source>
        <dbReference type="ARBA" id="ARBA00023034"/>
    </source>
</evidence>
<dbReference type="GO" id="GO:0005737">
    <property type="term" value="C:cytoplasm"/>
    <property type="evidence" value="ECO:0007669"/>
    <property type="project" value="TreeGrafter"/>
</dbReference>
<dbReference type="UniPathway" id="UPA00796">
    <property type="reaction ID" value="UER00771"/>
</dbReference>
<reference evidence="14 15" key="1">
    <citation type="journal article" date="2015" name="Nature">
        <title>rRNA introns, odd ribosomes, and small enigmatic genomes across a large radiation of phyla.</title>
        <authorList>
            <person name="Brown C.T."/>
            <person name="Hug L.A."/>
            <person name="Thomas B.C."/>
            <person name="Sharon I."/>
            <person name="Castelle C.J."/>
            <person name="Singh A."/>
            <person name="Wilkins M.J."/>
            <person name="Williams K.H."/>
            <person name="Banfield J.F."/>
        </authorList>
    </citation>
    <scope>NUCLEOTIDE SEQUENCE [LARGE SCALE GENOMIC DNA]</scope>
</reference>
<keyword evidence="3" id="KW-0812">Transmembrane</keyword>
<dbReference type="InterPro" id="IPR044516">
    <property type="entry name" value="UXS-like"/>
</dbReference>
<keyword evidence="6" id="KW-1133">Transmembrane helix</keyword>
<dbReference type="CDD" id="cd05230">
    <property type="entry name" value="UGD_SDR_e"/>
    <property type="match status" value="1"/>
</dbReference>
<proteinExistence type="predicted"/>
<dbReference type="GO" id="GO:0033320">
    <property type="term" value="P:UDP-D-xylose biosynthetic process"/>
    <property type="evidence" value="ECO:0007669"/>
    <property type="project" value="UniProtKB-UniPathway"/>
</dbReference>
<evidence type="ECO:0000313" key="14">
    <source>
        <dbReference type="EMBL" id="KKR34330.1"/>
    </source>
</evidence>
<feature type="domain" description="NAD-dependent epimerase/dehydratase" evidence="13">
    <location>
        <begin position="12"/>
        <end position="251"/>
    </location>
</feature>
<dbReference type="GO" id="GO:0048040">
    <property type="term" value="F:UDP-glucuronate decarboxylase activity"/>
    <property type="evidence" value="ECO:0007669"/>
    <property type="project" value="TreeGrafter"/>
</dbReference>
<gene>
    <name evidence="14" type="ORF">UT63_C0003G0046</name>
</gene>
<evidence type="ECO:0000259" key="13">
    <source>
        <dbReference type="Pfam" id="PF01370"/>
    </source>
</evidence>
<dbReference type="PANTHER" id="PTHR43078:SF6">
    <property type="entry name" value="UDP-GLUCURONIC ACID DECARBOXYLASE 1"/>
    <property type="match status" value="1"/>
</dbReference>
<dbReference type="InterPro" id="IPR001509">
    <property type="entry name" value="Epimerase_deHydtase"/>
</dbReference>